<protein>
    <recommendedName>
        <fullName evidence="5">Lipoprotein</fullName>
    </recommendedName>
</protein>
<accession>A0A1H1PUU8</accession>
<gene>
    <name evidence="3" type="ORF">SAMN04489717_1779</name>
</gene>
<name>A0A1H1PUU8_9ACTN</name>
<dbReference type="OrthoDB" id="7949713at2"/>
<evidence type="ECO:0000256" key="1">
    <source>
        <dbReference type="SAM" id="MobiDB-lite"/>
    </source>
</evidence>
<dbReference type="RefSeq" id="WP_092652275.1">
    <property type="nucleotide sequence ID" value="NZ_LT629732.1"/>
</dbReference>
<feature type="region of interest" description="Disordered" evidence="1">
    <location>
        <begin position="144"/>
        <end position="198"/>
    </location>
</feature>
<evidence type="ECO:0008006" key="5">
    <source>
        <dbReference type="Google" id="ProtNLM"/>
    </source>
</evidence>
<feature type="region of interest" description="Disordered" evidence="1">
    <location>
        <begin position="26"/>
        <end position="55"/>
    </location>
</feature>
<dbReference type="Proteomes" id="UP000198983">
    <property type="component" value="Chromosome I"/>
</dbReference>
<feature type="chain" id="PRO_5009256999" description="Lipoprotein" evidence="2">
    <location>
        <begin position="21"/>
        <end position="198"/>
    </location>
</feature>
<evidence type="ECO:0000313" key="3">
    <source>
        <dbReference type="EMBL" id="SDS15091.1"/>
    </source>
</evidence>
<keyword evidence="4" id="KW-1185">Reference proteome</keyword>
<organism evidence="3 4">
    <name type="scientific">Actinopolymorpha singaporensis</name>
    <dbReference type="NCBI Taxonomy" id="117157"/>
    <lineage>
        <taxon>Bacteria</taxon>
        <taxon>Bacillati</taxon>
        <taxon>Actinomycetota</taxon>
        <taxon>Actinomycetes</taxon>
        <taxon>Propionibacteriales</taxon>
        <taxon>Actinopolymorphaceae</taxon>
        <taxon>Actinopolymorpha</taxon>
    </lineage>
</organism>
<evidence type="ECO:0000313" key="4">
    <source>
        <dbReference type="Proteomes" id="UP000198983"/>
    </source>
</evidence>
<dbReference type="AlphaFoldDB" id="A0A1H1PUU8"/>
<feature type="signal peptide" evidence="2">
    <location>
        <begin position="1"/>
        <end position="20"/>
    </location>
</feature>
<dbReference type="EMBL" id="LT629732">
    <property type="protein sequence ID" value="SDS15091.1"/>
    <property type="molecule type" value="Genomic_DNA"/>
</dbReference>
<evidence type="ECO:0000256" key="2">
    <source>
        <dbReference type="SAM" id="SignalP"/>
    </source>
</evidence>
<feature type="compositionally biased region" description="Low complexity" evidence="1">
    <location>
        <begin position="34"/>
        <end position="45"/>
    </location>
</feature>
<dbReference type="STRING" id="117157.SAMN04489717_1779"/>
<keyword evidence="2" id="KW-0732">Signal</keyword>
<reference evidence="3 4" key="1">
    <citation type="submission" date="2016-10" db="EMBL/GenBank/DDBJ databases">
        <authorList>
            <person name="de Groot N.N."/>
        </authorList>
    </citation>
    <scope>NUCLEOTIDE SEQUENCE [LARGE SCALE GENOMIC DNA]</scope>
    <source>
        <strain evidence="3 4">DSM 22024</strain>
    </source>
</reference>
<proteinExistence type="predicted"/>
<sequence length="198" mass="20411">MRTNRLLLAAAASVMVFAPAACGSDDGGSKVPTAGGHSSSSARAGKPAGRTGGDDMAAYVDSQRKWVACMRHNGIDLPDPNTKGQVDMSGQGLALKKDPKFIGASQKCAKIRATVPQGLEEGNEPKLTPAQIKVGRDYAACMQKNGAPDFPDPDPDGYGSNDNSGQSEWDQDSAGAKRATRVCAPILGRSANPPAGKG</sequence>